<dbReference type="Pfam" id="PF14257">
    <property type="entry name" value="DUF4349"/>
    <property type="match status" value="1"/>
</dbReference>
<keyword evidence="5" id="KW-1185">Reference proteome</keyword>
<reference evidence="4 5" key="1">
    <citation type="submission" date="2019-06" db="EMBL/GenBank/DDBJ databases">
        <title>Sequencing the genomes of 1000 actinobacteria strains.</title>
        <authorList>
            <person name="Klenk H.-P."/>
        </authorList>
    </citation>
    <scope>NUCLEOTIDE SEQUENCE [LARGE SCALE GENOMIC DNA]</scope>
    <source>
        <strain evidence="4 5">DSM 26477</strain>
    </source>
</reference>
<feature type="domain" description="DUF4349" evidence="3">
    <location>
        <begin position="46"/>
        <end position="255"/>
    </location>
</feature>
<feature type="region of interest" description="Disordered" evidence="1">
    <location>
        <begin position="1"/>
        <end position="31"/>
    </location>
</feature>
<name>A0A542YGL8_9MICO</name>
<feature type="transmembrane region" description="Helical" evidence="2">
    <location>
        <begin position="239"/>
        <end position="257"/>
    </location>
</feature>
<evidence type="ECO:0000256" key="2">
    <source>
        <dbReference type="SAM" id="Phobius"/>
    </source>
</evidence>
<sequence>MNEASQTSMPDFGTPVQPMQDMGGAAESSAGRAADGQLQLVAPSDRQVIATGYMNITVKTPRDAADDATRIVNQAGGHVDGRTETAPRGGDRGRADLTLRIPSDALDATIEKLAALGTLEETNVSKQDVTSVAQDLDARITALQASVDRLLALMADATSTTDLITIESALSERQANLESLQSQRRSLADQVELSTITVYFGSEADAPVHEPDTFWSGLLAGWAAFVGFLSFLLVAFGVVLPWLIVPAIALALVWWLLRRRRRARGETDAPAAAGETMADPAAAATEAPEETPPAK</sequence>
<feature type="transmembrane region" description="Helical" evidence="2">
    <location>
        <begin position="214"/>
        <end position="233"/>
    </location>
</feature>
<evidence type="ECO:0000256" key="1">
    <source>
        <dbReference type="SAM" id="MobiDB-lite"/>
    </source>
</evidence>
<organism evidence="4 5">
    <name type="scientific">Homoserinimonas aerilata</name>
    <dbReference type="NCBI Taxonomy" id="1162970"/>
    <lineage>
        <taxon>Bacteria</taxon>
        <taxon>Bacillati</taxon>
        <taxon>Actinomycetota</taxon>
        <taxon>Actinomycetes</taxon>
        <taxon>Micrococcales</taxon>
        <taxon>Microbacteriaceae</taxon>
        <taxon>Homoserinimonas</taxon>
    </lineage>
</organism>
<dbReference type="InterPro" id="IPR025645">
    <property type="entry name" value="DUF4349"/>
</dbReference>
<dbReference type="EMBL" id="VFOM01000001">
    <property type="protein sequence ID" value="TQL47191.1"/>
    <property type="molecule type" value="Genomic_DNA"/>
</dbReference>
<feature type="region of interest" description="Disordered" evidence="1">
    <location>
        <begin position="266"/>
        <end position="295"/>
    </location>
</feature>
<evidence type="ECO:0000313" key="5">
    <source>
        <dbReference type="Proteomes" id="UP000317998"/>
    </source>
</evidence>
<keyword evidence="2" id="KW-1133">Transmembrane helix</keyword>
<proteinExistence type="predicted"/>
<comment type="caution">
    <text evidence="4">The sequence shown here is derived from an EMBL/GenBank/DDBJ whole genome shotgun (WGS) entry which is preliminary data.</text>
</comment>
<protein>
    <submittedName>
        <fullName evidence="4">Uncharacterized protein DUF4349</fullName>
    </submittedName>
</protein>
<evidence type="ECO:0000259" key="3">
    <source>
        <dbReference type="Pfam" id="PF14257"/>
    </source>
</evidence>
<keyword evidence="2" id="KW-0472">Membrane</keyword>
<gene>
    <name evidence="4" type="ORF">FB562_0242</name>
</gene>
<evidence type="ECO:0000313" key="4">
    <source>
        <dbReference type="EMBL" id="TQL47191.1"/>
    </source>
</evidence>
<feature type="compositionally biased region" description="Low complexity" evidence="1">
    <location>
        <begin position="268"/>
        <end position="286"/>
    </location>
</feature>
<dbReference type="Proteomes" id="UP000317998">
    <property type="component" value="Unassembled WGS sequence"/>
</dbReference>
<dbReference type="AlphaFoldDB" id="A0A542YGL8"/>
<accession>A0A542YGL8</accession>
<keyword evidence="2" id="KW-0812">Transmembrane</keyword>